<dbReference type="EMBL" id="HE774682">
    <property type="protein sequence ID" value="CCG53424.1"/>
    <property type="molecule type" value="Genomic_DNA"/>
</dbReference>
<dbReference type="HOGENOM" id="CLU_118087_0_0_10"/>
<proteinExistence type="predicted"/>
<evidence type="ECO:0000313" key="3">
    <source>
        <dbReference type="Proteomes" id="UP000007599"/>
    </source>
</evidence>
<evidence type="ECO:0000313" key="2">
    <source>
        <dbReference type="EMBL" id="CCG53424.1"/>
    </source>
</evidence>
<dbReference type="PATRIC" id="fig|1094466.5.peg.1442"/>
<dbReference type="KEGG" id="fin:KQS_07330"/>
<organism evidence="2 3">
    <name type="scientific">Flavobacterium indicum (strain DSM 17447 / CIP 109464 / GPTSA100-9)</name>
    <dbReference type="NCBI Taxonomy" id="1094466"/>
    <lineage>
        <taxon>Bacteria</taxon>
        <taxon>Pseudomonadati</taxon>
        <taxon>Bacteroidota</taxon>
        <taxon>Flavobacteriia</taxon>
        <taxon>Flavobacteriales</taxon>
        <taxon>Flavobacteriaceae</taxon>
        <taxon>Flavobacterium</taxon>
    </lineage>
</organism>
<name>H8XQX6_FLAIG</name>
<keyword evidence="1" id="KW-0472">Membrane</keyword>
<dbReference type="STRING" id="1094466.KQS_07330"/>
<reference evidence="3" key="2">
    <citation type="submission" date="2012-03" db="EMBL/GenBank/DDBJ databases">
        <title>Complete genome sequence of Flavobacterium indicum GPTSA100-9T, isolated from warm spring water.</title>
        <authorList>
            <person name="Barbier P."/>
            <person name="Houel A."/>
            <person name="Loux V."/>
            <person name="Poulain J."/>
            <person name="Bernardet J.-F."/>
            <person name="Touchon M."/>
            <person name="Duchaud E."/>
        </authorList>
    </citation>
    <scope>NUCLEOTIDE SEQUENCE [LARGE SCALE GENOMIC DNA]</scope>
    <source>
        <strain evidence="3">DSM 17447 / CIP 109464 / GPTSA100-9</strain>
    </source>
</reference>
<dbReference type="Proteomes" id="UP000007599">
    <property type="component" value="Chromosome I"/>
</dbReference>
<accession>H8XQX6</accession>
<evidence type="ECO:0000256" key="1">
    <source>
        <dbReference type="SAM" id="Phobius"/>
    </source>
</evidence>
<keyword evidence="3" id="KW-1185">Reference proteome</keyword>
<protein>
    <submittedName>
        <fullName evidence="2">Uncharacterized protein</fullName>
    </submittedName>
</protein>
<reference evidence="2 3" key="1">
    <citation type="journal article" date="2012" name="J. Bacteriol.">
        <title>Complete Genome Sequence of Flavobacterium indicum GPSTA100-9T, Isolated from Warm Spring Water.</title>
        <authorList>
            <person name="Barbier P."/>
            <person name="Houel A."/>
            <person name="Loux V."/>
            <person name="Poulain J."/>
            <person name="Bernardet J.F."/>
            <person name="Touchon M."/>
            <person name="Duchaud E."/>
        </authorList>
    </citation>
    <scope>NUCLEOTIDE SEQUENCE [LARGE SCALE GENOMIC DNA]</scope>
    <source>
        <strain evidence="3">DSM 17447 / CIP 109464 / GPTSA100-9</strain>
    </source>
</reference>
<dbReference type="OrthoDB" id="981524at2"/>
<keyword evidence="1" id="KW-1133">Transmembrane helix</keyword>
<dbReference type="RefSeq" id="WP_014388549.1">
    <property type="nucleotide sequence ID" value="NC_017025.1"/>
</dbReference>
<feature type="transmembrane region" description="Helical" evidence="1">
    <location>
        <begin position="79"/>
        <end position="99"/>
    </location>
</feature>
<keyword evidence="1" id="KW-0812">Transmembrane</keyword>
<sequence length="149" mass="17004">MKTNLENKKVTSGFTTPNNYFEELPATILSKWNGAYNSSIIPSKTGFSIPENYFSENEGKLMDLIPHKNSKVISIKPKLYWVTSMAAVLLITIMLPLFYNSTEITKTELATQDYLEVHKDELSDYEVGVLLDNEDLESLENELIYNNLK</sequence>
<gene>
    <name evidence="2" type="ordered locus">KQS_07330</name>
</gene>
<dbReference type="AlphaFoldDB" id="H8XQX6"/>